<sequence length="607" mass="67905">MKNVNKLLAEVGINLNFNLPETTVQEFMCKVSPNLALQLLKKRNAILQTLPNHTMGLESGMREVLNNLQNTTVFFERNFDHNILMTPVGFGETYFDKCVRTLTSLTQTPPPISGRFMAWLLLGDKTNNTIPDNIYANFERACATIGLVDEFRSTFSPESTQPSTNLKLLTALNLVHEANTPPGHFGTSSAMEVIKFGAKVTSLLSAPMTFGTRALDLNDPTPLYDMALARLGKLTGIKCMVNLTSLADLLLLGVVPKEPIFLEPESYQNLVSSIDVQFSDIESYTLIQNYVKQKDVKSNNSMVCMQTLNSSFAEVIKGKVTPKEESVMLRVYTDLLTRIPEYVIDHHTPEEFEMLTSYIKPLLRSYHGTFSGVLSALTAWHDVRLKLNEKADMEMKEKTDTPLAKLMTKSRLQAEELIAEITPFLFEDRKLTSEEINEVLSQAEHETYLLALLALENQIDLEGVFDNPDEITSPTVNKTPASQTFPPEPEVTDTPLQIKLENPSDEVKVVKYVLDRLNDKLKYQGGDLDNVLQQYFSTRPVSIDTVIRCLVLLPKSVDTSGLSEEIKTTYETLVAGNGTMQIESFPTLGQSIAEGLYLALWPVVPAW</sequence>
<proteinExistence type="predicted"/>
<dbReference type="EMBL" id="MG720308">
    <property type="protein sequence ID" value="AUR80934.1"/>
    <property type="molecule type" value="Genomic_DNA"/>
</dbReference>
<name>A0A2I7QHR4_9CAUD</name>
<evidence type="ECO:0000313" key="1">
    <source>
        <dbReference type="EMBL" id="AUR80934.1"/>
    </source>
</evidence>
<evidence type="ECO:0000313" key="2">
    <source>
        <dbReference type="Proteomes" id="UP000240536"/>
    </source>
</evidence>
<protein>
    <submittedName>
        <fullName evidence="1">Uncharacterized protein</fullName>
    </submittedName>
</protein>
<reference evidence="2" key="1">
    <citation type="submission" date="2017-12" db="EMBL/GenBank/DDBJ databases">
        <title>Phage resistance in Vibrio sp. unravels a complex metabolic adaptation strategy.</title>
        <authorList>
            <person name="Skliros D."/>
            <person name="Kalatzis P.G."/>
            <person name="Katharios P."/>
            <person name="Flemetakis E."/>
        </authorList>
    </citation>
    <scope>NUCLEOTIDE SEQUENCE [LARGE SCALE GENOMIC DNA]</scope>
</reference>
<dbReference type="Proteomes" id="UP000240536">
    <property type="component" value="Segment"/>
</dbReference>
<accession>A0A2I7QHR4</accession>
<organism evidence="1 2">
    <name type="scientific">Vibrio phage Aphrodite1</name>
    <dbReference type="NCBI Taxonomy" id="2070057"/>
    <lineage>
        <taxon>Viruses</taxon>
        <taxon>Duplodnaviria</taxon>
        <taxon>Heunggongvirae</taxon>
        <taxon>Uroviricota</taxon>
        <taxon>Caudoviricetes</taxon>
        <taxon>Chimalliviridae</taxon>
        <taxon>Gorgonvirinae</taxon>
        <taxon>Aphroditevirus</taxon>
        <taxon>Aphroditevirus aphrodite1</taxon>
    </lineage>
</organism>
<keyword evidence="2" id="KW-1185">Reference proteome</keyword>
<gene>
    <name evidence="1" type="ORF">Aphrodite1_0074</name>
</gene>